<dbReference type="InterPro" id="IPR027417">
    <property type="entry name" value="P-loop_NTPase"/>
</dbReference>
<accession>A0A975GE55</accession>
<dbReference type="EMBL" id="CP046072">
    <property type="protein sequence ID" value="QSZ43119.1"/>
    <property type="molecule type" value="Genomic_DNA"/>
</dbReference>
<feature type="binding site" evidence="14">
    <location>
        <begin position="10"/>
        <end position="17"/>
    </location>
    <ligand>
        <name>ATP</name>
        <dbReference type="ChEBI" id="CHEBI:30616"/>
    </ligand>
</feature>
<evidence type="ECO:0000259" key="15">
    <source>
        <dbReference type="PROSITE" id="PS51198"/>
    </source>
</evidence>
<dbReference type="Proteomes" id="UP000671852">
    <property type="component" value="Chromosome"/>
</dbReference>
<dbReference type="SUPFAM" id="SSF52540">
    <property type="entry name" value="P-loop containing nucleoside triphosphate hydrolases"/>
    <property type="match status" value="1"/>
</dbReference>
<reference evidence="16" key="1">
    <citation type="submission" date="2019-11" db="EMBL/GenBank/DDBJ databases">
        <authorList>
            <person name="Kojima H."/>
        </authorList>
    </citation>
    <scope>NUCLEOTIDE SEQUENCE</scope>
    <source>
        <strain evidence="16">H1576</strain>
    </source>
</reference>
<name>A0A975GE55_9BACT</name>
<keyword evidence="2 14" id="KW-0547">Nucleotide-binding</keyword>
<organism evidence="16 17">
    <name type="scientific">Sulfurimonas aquatica</name>
    <dbReference type="NCBI Taxonomy" id="2672570"/>
    <lineage>
        <taxon>Bacteria</taxon>
        <taxon>Pseudomonadati</taxon>
        <taxon>Campylobacterota</taxon>
        <taxon>Epsilonproteobacteria</taxon>
        <taxon>Campylobacterales</taxon>
        <taxon>Sulfurimonadaceae</taxon>
        <taxon>Sulfurimonas</taxon>
    </lineage>
</organism>
<dbReference type="GO" id="GO:0005524">
    <property type="term" value="F:ATP binding"/>
    <property type="evidence" value="ECO:0007669"/>
    <property type="project" value="UniProtKB-UniRule"/>
</dbReference>
<dbReference type="AlphaFoldDB" id="A0A975GE55"/>
<dbReference type="GO" id="GO:0043138">
    <property type="term" value="F:3'-5' DNA helicase activity"/>
    <property type="evidence" value="ECO:0007669"/>
    <property type="project" value="UniProtKB-EC"/>
</dbReference>
<comment type="catalytic activity">
    <reaction evidence="13">
        <text>ATP + H2O = ADP + phosphate + H(+)</text>
        <dbReference type="Rhea" id="RHEA:13065"/>
        <dbReference type="ChEBI" id="CHEBI:15377"/>
        <dbReference type="ChEBI" id="CHEBI:15378"/>
        <dbReference type="ChEBI" id="CHEBI:30616"/>
        <dbReference type="ChEBI" id="CHEBI:43474"/>
        <dbReference type="ChEBI" id="CHEBI:456216"/>
        <dbReference type="EC" id="5.6.2.4"/>
    </reaction>
</comment>
<dbReference type="EC" id="5.6.2.4" evidence="12"/>
<evidence type="ECO:0000256" key="7">
    <source>
        <dbReference type="ARBA" id="ARBA00022840"/>
    </source>
</evidence>
<dbReference type="NCBIfam" id="NF010485">
    <property type="entry name" value="PRK13909.1-2"/>
    <property type="match status" value="1"/>
</dbReference>
<keyword evidence="1" id="KW-0540">Nuclease</keyword>
<dbReference type="PANTHER" id="PTHR11070:SF67">
    <property type="entry name" value="DNA 3'-5' HELICASE"/>
    <property type="match status" value="1"/>
</dbReference>
<evidence type="ECO:0000256" key="2">
    <source>
        <dbReference type="ARBA" id="ARBA00022741"/>
    </source>
</evidence>
<evidence type="ECO:0000256" key="13">
    <source>
        <dbReference type="ARBA" id="ARBA00048988"/>
    </source>
</evidence>
<dbReference type="Pfam" id="PF13361">
    <property type="entry name" value="UvrD_C"/>
    <property type="match status" value="2"/>
</dbReference>
<dbReference type="GO" id="GO:0003677">
    <property type="term" value="F:DNA binding"/>
    <property type="evidence" value="ECO:0007669"/>
    <property type="project" value="UniProtKB-KW"/>
</dbReference>
<dbReference type="PROSITE" id="PS51198">
    <property type="entry name" value="UVRD_HELICASE_ATP_BIND"/>
    <property type="match status" value="1"/>
</dbReference>
<keyword evidence="4 14" id="KW-0378">Hydrolase</keyword>
<dbReference type="Gene3D" id="3.90.320.10">
    <property type="match status" value="1"/>
</dbReference>
<evidence type="ECO:0000313" key="16">
    <source>
        <dbReference type="EMBL" id="QSZ43119.1"/>
    </source>
</evidence>
<evidence type="ECO:0000256" key="12">
    <source>
        <dbReference type="ARBA" id="ARBA00034808"/>
    </source>
</evidence>
<protein>
    <recommendedName>
        <fullName evidence="12">DNA 3'-5' helicase</fullName>
        <ecNumber evidence="12">5.6.2.4</ecNumber>
    </recommendedName>
</protein>
<keyword evidence="5 14" id="KW-0347">Helicase</keyword>
<dbReference type="InterPro" id="IPR014016">
    <property type="entry name" value="UvrD-like_ATP-bd"/>
</dbReference>
<dbReference type="InterPro" id="IPR000212">
    <property type="entry name" value="DNA_helicase_UvrD/REP"/>
</dbReference>
<dbReference type="InterPro" id="IPR011335">
    <property type="entry name" value="Restrct_endonuc-II-like"/>
</dbReference>
<dbReference type="GO" id="GO:0005829">
    <property type="term" value="C:cytosol"/>
    <property type="evidence" value="ECO:0007669"/>
    <property type="project" value="TreeGrafter"/>
</dbReference>
<evidence type="ECO:0000256" key="10">
    <source>
        <dbReference type="ARBA" id="ARBA00023235"/>
    </source>
</evidence>
<dbReference type="PANTHER" id="PTHR11070">
    <property type="entry name" value="UVRD / RECB / PCRA DNA HELICASE FAMILY MEMBER"/>
    <property type="match status" value="1"/>
</dbReference>
<evidence type="ECO:0000256" key="14">
    <source>
        <dbReference type="PROSITE-ProRule" id="PRU00560"/>
    </source>
</evidence>
<keyword evidence="7 14" id="KW-0067">ATP-binding</keyword>
<comment type="catalytic activity">
    <reaction evidence="11">
        <text>Couples ATP hydrolysis with the unwinding of duplex DNA by translocating in the 3'-5' direction.</text>
        <dbReference type="EC" id="5.6.2.4"/>
    </reaction>
</comment>
<evidence type="ECO:0000313" key="17">
    <source>
        <dbReference type="Proteomes" id="UP000671852"/>
    </source>
</evidence>
<sequence length="903" mass="104373">MFKNNLAYEASAGSGKTFMLVVRYLSLLFMQAEPSKILALTFTNKAASEMSERIVETLEELESRGELDVIMQVTGLSREHLLANRKKILQEFLNSHTKIMTIDSFFTQVLRKFSLYASLMPDFSTFSSQHELKLMSRFLSEVSAANKREILINLSLESKKRISDIFTLLDEFYIKKEELSNISFTKIDLRAFEDEAMSALSGLQGIVANCDKASGQLQGAVKVESFAELKDKTWVQKESLEYWAFKKCFTLEMNHYLHTIQTTVANHHRAKEQNFFYALNELVEIYQKSKKALYMDDSELSFSDVTSLVYEILHKNDDSQFLYFRLDAKIEHILLDEFQDTSVLQYKILKPLIEEITSGNGIFENGSFFFVGDVKQSIYRFRGGVSALFGEVVEENDTEVEKLLTNYRSQKEVIEFVNATFRDKIEGYSDQLVRKEAQGGYVEVLENDELLEETLTQVQRLIALGADLNEIAILCATNGDGEAIKLSLQENEIEVVTETTTKLINQRSVKALLEYLKYLYFKEDIYKHNFFALISQEIQSISSVDFNKVKLFDVVKRAIEKYNLFEHDFHLLRFLNAIKGYEDIEALLFEYERLDTSAAASDLNGVRVLTVHKSKGLEYAHVIVMDRLKNPPASRSSIIYEYDGIALQNVYLRTKNREAIDRSYENALHKEQKLVREDSLNALYVAFTRARENLIIIKKSKKSSFDLLELDAKSSGELQCERVQKEKKKDLQPLEHKELYYGTQSDILALESEQAENINAINFGLALHYMLEMMSSFNKESIPNAKDMMINKFGFELQVDEIEDIVRRVEMFVENEEVLKLIDGDCYREKALRYKNNLRYVDLLVKHKEGSWNILDYKSSLSFSEHHVKQVRYYKRAIEDITAELVNGYICYILADSVKLVKI</sequence>
<evidence type="ECO:0000256" key="9">
    <source>
        <dbReference type="ARBA" id="ARBA00023204"/>
    </source>
</evidence>
<evidence type="ECO:0000256" key="8">
    <source>
        <dbReference type="ARBA" id="ARBA00023125"/>
    </source>
</evidence>
<dbReference type="Pfam" id="PF00580">
    <property type="entry name" value="UvrD-helicase"/>
    <property type="match status" value="1"/>
</dbReference>
<dbReference type="GO" id="GO:0004527">
    <property type="term" value="F:exonuclease activity"/>
    <property type="evidence" value="ECO:0007669"/>
    <property type="project" value="UniProtKB-KW"/>
</dbReference>
<keyword evidence="6" id="KW-0269">Exonuclease</keyword>
<dbReference type="KEGG" id="saqt:GJV85_11935"/>
<reference evidence="16" key="2">
    <citation type="submission" date="2021-04" db="EMBL/GenBank/DDBJ databases">
        <title>Isolation and characterization of a novel species of the genus Sulfurimonas.</title>
        <authorList>
            <person name="Fukui M."/>
        </authorList>
    </citation>
    <scope>NUCLEOTIDE SEQUENCE</scope>
    <source>
        <strain evidence="16">H1576</strain>
    </source>
</reference>
<keyword evidence="3" id="KW-0227">DNA damage</keyword>
<keyword evidence="10" id="KW-0413">Isomerase</keyword>
<evidence type="ECO:0000256" key="4">
    <source>
        <dbReference type="ARBA" id="ARBA00022801"/>
    </source>
</evidence>
<evidence type="ECO:0000256" key="3">
    <source>
        <dbReference type="ARBA" id="ARBA00022763"/>
    </source>
</evidence>
<feature type="domain" description="UvrD-like helicase ATP-binding" evidence="15">
    <location>
        <begin position="1"/>
        <end position="410"/>
    </location>
</feature>
<evidence type="ECO:0000256" key="1">
    <source>
        <dbReference type="ARBA" id="ARBA00022722"/>
    </source>
</evidence>
<evidence type="ECO:0000256" key="6">
    <source>
        <dbReference type="ARBA" id="ARBA00022839"/>
    </source>
</evidence>
<dbReference type="InterPro" id="IPR014017">
    <property type="entry name" value="DNA_helicase_UvrD-like_C"/>
</dbReference>
<keyword evidence="9" id="KW-0234">DNA repair</keyword>
<dbReference type="Gene3D" id="3.40.50.300">
    <property type="entry name" value="P-loop containing nucleotide triphosphate hydrolases"/>
    <property type="match status" value="4"/>
</dbReference>
<gene>
    <name evidence="16" type="ORF">GJV85_11935</name>
</gene>
<evidence type="ECO:0000256" key="5">
    <source>
        <dbReference type="ARBA" id="ARBA00022806"/>
    </source>
</evidence>
<keyword evidence="17" id="KW-1185">Reference proteome</keyword>
<keyword evidence="8" id="KW-0238">DNA-binding</keyword>
<proteinExistence type="predicted"/>
<evidence type="ECO:0000256" key="11">
    <source>
        <dbReference type="ARBA" id="ARBA00034617"/>
    </source>
</evidence>
<dbReference type="SUPFAM" id="SSF52980">
    <property type="entry name" value="Restriction endonuclease-like"/>
    <property type="match status" value="1"/>
</dbReference>
<dbReference type="InterPro" id="IPR011604">
    <property type="entry name" value="PDDEXK-like_dom_sf"/>
</dbReference>
<dbReference type="GO" id="GO:0000725">
    <property type="term" value="P:recombinational repair"/>
    <property type="evidence" value="ECO:0007669"/>
    <property type="project" value="TreeGrafter"/>
</dbReference>